<feature type="region of interest" description="Disordered" evidence="1">
    <location>
        <begin position="176"/>
        <end position="199"/>
    </location>
</feature>
<proteinExistence type="predicted"/>
<sequence length="199" mass="22450">MTLSLTIRQIKSACKTAALIGMMALSAIPARAHETRVVGAYKVTVGFKNEPAFEDVVNAVDVILRNAADDSPVDTDKEDKIDLDVYVLYLKEDKFDAQVIRKAKLKGELRKAFRTENRYNTWFKPTHDGAYGFRVKGTINGQPINEKFVCGGGTKDFRDGRPHSFRCVVDPQTFPGNRNGNNNIDNAGYRDNDRYHRNY</sequence>
<dbReference type="AlphaFoldDB" id="A0A1D8TUB9"/>
<dbReference type="KEGG" id="mpro:BJP34_18360"/>
<evidence type="ECO:0000313" key="3">
    <source>
        <dbReference type="EMBL" id="AOX01143.1"/>
    </source>
</evidence>
<organism evidence="3 4">
    <name type="scientific">Moorena producens PAL-8-15-08-1</name>
    <dbReference type="NCBI Taxonomy" id="1458985"/>
    <lineage>
        <taxon>Bacteria</taxon>
        <taxon>Bacillati</taxon>
        <taxon>Cyanobacteriota</taxon>
        <taxon>Cyanophyceae</taxon>
        <taxon>Coleofasciculales</taxon>
        <taxon>Coleofasciculaceae</taxon>
        <taxon>Moorena</taxon>
    </lineage>
</organism>
<feature type="signal peptide" evidence="2">
    <location>
        <begin position="1"/>
        <end position="32"/>
    </location>
</feature>
<evidence type="ECO:0000256" key="2">
    <source>
        <dbReference type="SAM" id="SignalP"/>
    </source>
</evidence>
<gene>
    <name evidence="3" type="ORF">BJP34_18360</name>
</gene>
<feature type="chain" id="PRO_5009438855" evidence="2">
    <location>
        <begin position="33"/>
        <end position="199"/>
    </location>
</feature>
<evidence type="ECO:0000256" key="1">
    <source>
        <dbReference type="SAM" id="MobiDB-lite"/>
    </source>
</evidence>
<feature type="compositionally biased region" description="Basic and acidic residues" evidence="1">
    <location>
        <begin position="188"/>
        <end position="199"/>
    </location>
</feature>
<dbReference type="OrthoDB" id="165169at2"/>
<feature type="compositionally biased region" description="Low complexity" evidence="1">
    <location>
        <begin position="176"/>
        <end position="187"/>
    </location>
</feature>
<dbReference type="RefSeq" id="WP_070393593.1">
    <property type="nucleotide sequence ID" value="NZ_CP017599.1"/>
</dbReference>
<dbReference type="Proteomes" id="UP000177870">
    <property type="component" value="Chromosome"/>
</dbReference>
<keyword evidence="2" id="KW-0732">Signal</keyword>
<reference evidence="4" key="1">
    <citation type="submission" date="2016-10" db="EMBL/GenBank/DDBJ databases">
        <title>Comparative genomics uncovers the prolific and rare metabolic potential of the cyanobacterial genus Moorea.</title>
        <authorList>
            <person name="Leao T."/>
            <person name="Castelao G."/>
            <person name="Korobeynikov A."/>
            <person name="Monroe E.A."/>
            <person name="Podell S."/>
            <person name="Glukhov E."/>
            <person name="Allen E."/>
            <person name="Gerwick W.H."/>
            <person name="Gerwick L."/>
        </authorList>
    </citation>
    <scope>NUCLEOTIDE SEQUENCE [LARGE SCALE GENOMIC DNA]</scope>
    <source>
        <strain evidence="4">PAL-8-15-08-1</strain>
    </source>
</reference>
<name>A0A1D8TUB9_9CYAN</name>
<dbReference type="STRING" id="1458985.BJP34_18360"/>
<dbReference type="EMBL" id="CP017599">
    <property type="protein sequence ID" value="AOX01143.1"/>
    <property type="molecule type" value="Genomic_DNA"/>
</dbReference>
<evidence type="ECO:0000313" key="4">
    <source>
        <dbReference type="Proteomes" id="UP000177870"/>
    </source>
</evidence>
<accession>A0A1D8TUB9</accession>
<protein>
    <submittedName>
        <fullName evidence="3">Uncharacterized protein</fullName>
    </submittedName>
</protein>